<proteinExistence type="predicted"/>
<dbReference type="STRING" id="109376.A0A0D3DLC1"/>
<keyword evidence="3" id="KW-1185">Reference proteome</keyword>
<feature type="region of interest" description="Disordered" evidence="1">
    <location>
        <begin position="1"/>
        <end position="77"/>
    </location>
</feature>
<dbReference type="Proteomes" id="UP000032141">
    <property type="component" value="Chromosome C8"/>
</dbReference>
<dbReference type="HOGENOM" id="CLU_1995810_0_0_1"/>
<dbReference type="Gramene" id="Bo8g033560.1">
    <property type="protein sequence ID" value="Bo8g033560.1"/>
    <property type="gene ID" value="Bo8g033560"/>
</dbReference>
<organism evidence="2 3">
    <name type="scientific">Brassica oleracea var. oleracea</name>
    <dbReference type="NCBI Taxonomy" id="109376"/>
    <lineage>
        <taxon>Eukaryota</taxon>
        <taxon>Viridiplantae</taxon>
        <taxon>Streptophyta</taxon>
        <taxon>Embryophyta</taxon>
        <taxon>Tracheophyta</taxon>
        <taxon>Spermatophyta</taxon>
        <taxon>Magnoliopsida</taxon>
        <taxon>eudicotyledons</taxon>
        <taxon>Gunneridae</taxon>
        <taxon>Pentapetalae</taxon>
        <taxon>rosids</taxon>
        <taxon>malvids</taxon>
        <taxon>Brassicales</taxon>
        <taxon>Brassicaceae</taxon>
        <taxon>Brassiceae</taxon>
        <taxon>Brassica</taxon>
    </lineage>
</organism>
<dbReference type="AlphaFoldDB" id="A0A0D3DLC1"/>
<dbReference type="EnsemblPlants" id="Bo8g033560.1">
    <property type="protein sequence ID" value="Bo8g033560.1"/>
    <property type="gene ID" value="Bo8g033560"/>
</dbReference>
<evidence type="ECO:0000313" key="2">
    <source>
        <dbReference type="EnsemblPlants" id="Bo8g033560.1"/>
    </source>
</evidence>
<evidence type="ECO:0000313" key="3">
    <source>
        <dbReference type="Proteomes" id="UP000032141"/>
    </source>
</evidence>
<protein>
    <submittedName>
        <fullName evidence="2">Uncharacterized protein</fullName>
    </submittedName>
</protein>
<accession>A0A0D3DLC1</accession>
<evidence type="ECO:0000256" key="1">
    <source>
        <dbReference type="SAM" id="MobiDB-lite"/>
    </source>
</evidence>
<name>A0A0D3DLC1_BRAOL</name>
<reference evidence="2 3" key="1">
    <citation type="journal article" date="2014" name="Genome Biol.">
        <title>Transcriptome and methylome profiling reveals relics of genome dominance in the mesopolyploid Brassica oleracea.</title>
        <authorList>
            <person name="Parkin I.A."/>
            <person name="Koh C."/>
            <person name="Tang H."/>
            <person name="Robinson S.J."/>
            <person name="Kagale S."/>
            <person name="Clarke W.E."/>
            <person name="Town C.D."/>
            <person name="Nixon J."/>
            <person name="Krishnakumar V."/>
            <person name="Bidwell S.L."/>
            <person name="Denoeud F."/>
            <person name="Belcram H."/>
            <person name="Links M.G."/>
            <person name="Just J."/>
            <person name="Clarke C."/>
            <person name="Bender T."/>
            <person name="Huebert T."/>
            <person name="Mason A.S."/>
            <person name="Pires J.C."/>
            <person name="Barker G."/>
            <person name="Moore J."/>
            <person name="Walley P.G."/>
            <person name="Manoli S."/>
            <person name="Batley J."/>
            <person name="Edwards D."/>
            <person name="Nelson M.N."/>
            <person name="Wang X."/>
            <person name="Paterson A.H."/>
            <person name="King G."/>
            <person name="Bancroft I."/>
            <person name="Chalhoub B."/>
            <person name="Sharpe A.G."/>
        </authorList>
    </citation>
    <scope>NUCLEOTIDE SEQUENCE</scope>
    <source>
        <strain evidence="2 3">cv. TO1000</strain>
    </source>
</reference>
<sequence>MTQPRYTQFDFSEKKKINQSPRPHHSLRKESPPLSSGNQHPKLTESELVSRGLGSPARVNGPAKRPSKIDTTQTTAQARPQLFTRKLFATEKHSVGIVIGKFEEVRADSGQVDSVVISIQRLLFI</sequence>
<dbReference type="eggNOG" id="KOG2852">
    <property type="taxonomic scope" value="Eukaryota"/>
</dbReference>
<feature type="compositionally biased region" description="Polar residues" evidence="1">
    <location>
        <begin position="1"/>
        <end position="10"/>
    </location>
</feature>
<reference evidence="2" key="2">
    <citation type="submission" date="2015-03" db="UniProtKB">
        <authorList>
            <consortium name="EnsemblPlants"/>
        </authorList>
    </citation>
    <scope>IDENTIFICATION</scope>
</reference>